<dbReference type="EMBL" id="KZ504066">
    <property type="protein sequence ID" value="PKU59780.1"/>
    <property type="molecule type" value="Genomic_DNA"/>
</dbReference>
<dbReference type="Gene3D" id="3.10.10.10">
    <property type="entry name" value="HIV Type 1 Reverse Transcriptase, subunit A, domain 1"/>
    <property type="match status" value="1"/>
</dbReference>
<dbReference type="InterPro" id="IPR000953">
    <property type="entry name" value="Chromo/chromo_shadow_dom"/>
</dbReference>
<evidence type="ECO:0000259" key="2">
    <source>
        <dbReference type="PROSITE" id="PS50994"/>
    </source>
</evidence>
<dbReference type="InterPro" id="IPR043502">
    <property type="entry name" value="DNA/RNA_pol_sf"/>
</dbReference>
<dbReference type="InterPro" id="IPR056924">
    <property type="entry name" value="SH3_Tf2-1"/>
</dbReference>
<dbReference type="SUPFAM" id="SSF53098">
    <property type="entry name" value="Ribonuclease H-like"/>
    <property type="match status" value="1"/>
</dbReference>
<evidence type="ECO:0000313" key="4">
    <source>
        <dbReference type="Proteomes" id="UP000233837"/>
    </source>
</evidence>
<proteinExistence type="predicted"/>
<dbReference type="InterPro" id="IPR016197">
    <property type="entry name" value="Chromo-like_dom_sf"/>
</dbReference>
<dbReference type="SUPFAM" id="SSF56672">
    <property type="entry name" value="DNA/RNA polymerases"/>
    <property type="match status" value="1"/>
</dbReference>
<protein>
    <recommendedName>
        <fullName evidence="5">Mitochondrial protein</fullName>
    </recommendedName>
</protein>
<evidence type="ECO:0008006" key="5">
    <source>
        <dbReference type="Google" id="ProtNLM"/>
    </source>
</evidence>
<feature type="domain" description="Chromo" evidence="1">
    <location>
        <begin position="194"/>
        <end position="243"/>
    </location>
</feature>
<reference evidence="3 4" key="1">
    <citation type="journal article" date="2016" name="Sci. Rep.">
        <title>The Dendrobium catenatum Lindl. genome sequence provides insights into polysaccharide synthase, floral development and adaptive evolution.</title>
        <authorList>
            <person name="Zhang G.Q."/>
            <person name="Xu Q."/>
            <person name="Bian C."/>
            <person name="Tsai W.C."/>
            <person name="Yeh C.M."/>
            <person name="Liu K.W."/>
            <person name="Yoshida K."/>
            <person name="Zhang L.S."/>
            <person name="Chang S.B."/>
            <person name="Chen F."/>
            <person name="Shi Y."/>
            <person name="Su Y.Y."/>
            <person name="Zhang Y.Q."/>
            <person name="Chen L.J."/>
            <person name="Yin Y."/>
            <person name="Lin M."/>
            <person name="Huang H."/>
            <person name="Deng H."/>
            <person name="Wang Z.W."/>
            <person name="Zhu S.L."/>
            <person name="Zhao X."/>
            <person name="Deng C."/>
            <person name="Niu S.C."/>
            <person name="Huang J."/>
            <person name="Wang M."/>
            <person name="Liu G.H."/>
            <person name="Yang H.J."/>
            <person name="Xiao X.J."/>
            <person name="Hsiao Y.Y."/>
            <person name="Wu W.L."/>
            <person name="Chen Y.Y."/>
            <person name="Mitsuda N."/>
            <person name="Ohme-Takagi M."/>
            <person name="Luo Y.B."/>
            <person name="Van de Peer Y."/>
            <person name="Liu Z.J."/>
        </authorList>
    </citation>
    <scope>NUCLEOTIDE SEQUENCE [LARGE SCALE GENOMIC DNA]</scope>
    <source>
        <tissue evidence="3">The whole plant</tissue>
    </source>
</reference>
<dbReference type="PANTHER" id="PTHR46148:SF57">
    <property type="entry name" value="OS12G0499874 PROTEIN"/>
    <property type="match status" value="1"/>
</dbReference>
<organism evidence="3 4">
    <name type="scientific">Dendrobium catenatum</name>
    <dbReference type="NCBI Taxonomy" id="906689"/>
    <lineage>
        <taxon>Eukaryota</taxon>
        <taxon>Viridiplantae</taxon>
        <taxon>Streptophyta</taxon>
        <taxon>Embryophyta</taxon>
        <taxon>Tracheophyta</taxon>
        <taxon>Spermatophyta</taxon>
        <taxon>Magnoliopsida</taxon>
        <taxon>Liliopsida</taxon>
        <taxon>Asparagales</taxon>
        <taxon>Orchidaceae</taxon>
        <taxon>Epidendroideae</taxon>
        <taxon>Malaxideae</taxon>
        <taxon>Dendrobiinae</taxon>
        <taxon>Dendrobium</taxon>
    </lineage>
</organism>
<dbReference type="PROSITE" id="PS50994">
    <property type="entry name" value="INTEGRASE"/>
    <property type="match status" value="1"/>
</dbReference>
<feature type="domain" description="Integrase catalytic" evidence="2">
    <location>
        <begin position="1"/>
        <end position="129"/>
    </location>
</feature>
<reference evidence="3 4" key="2">
    <citation type="journal article" date="2017" name="Nature">
        <title>The Apostasia genome and the evolution of orchids.</title>
        <authorList>
            <person name="Zhang G.Q."/>
            <person name="Liu K.W."/>
            <person name="Li Z."/>
            <person name="Lohaus R."/>
            <person name="Hsiao Y.Y."/>
            <person name="Niu S.C."/>
            <person name="Wang J.Y."/>
            <person name="Lin Y.C."/>
            <person name="Xu Q."/>
            <person name="Chen L.J."/>
            <person name="Yoshida K."/>
            <person name="Fujiwara S."/>
            <person name="Wang Z.W."/>
            <person name="Zhang Y.Q."/>
            <person name="Mitsuda N."/>
            <person name="Wang M."/>
            <person name="Liu G.H."/>
            <person name="Pecoraro L."/>
            <person name="Huang H.X."/>
            <person name="Xiao X.J."/>
            <person name="Lin M."/>
            <person name="Wu X.Y."/>
            <person name="Wu W.L."/>
            <person name="Chen Y.Y."/>
            <person name="Chang S.B."/>
            <person name="Sakamoto S."/>
            <person name="Ohme-Takagi M."/>
            <person name="Yagi M."/>
            <person name="Zeng S.J."/>
            <person name="Shen C.Y."/>
            <person name="Yeh C.M."/>
            <person name="Luo Y.B."/>
            <person name="Tsai W.C."/>
            <person name="Van de Peer Y."/>
            <person name="Liu Z.J."/>
        </authorList>
    </citation>
    <scope>NUCLEOTIDE SEQUENCE [LARGE SCALE GENOMIC DNA]</scope>
    <source>
        <tissue evidence="3">The whole plant</tissue>
    </source>
</reference>
<dbReference type="Pfam" id="PF24626">
    <property type="entry name" value="SH3_Tf2-1"/>
    <property type="match status" value="1"/>
</dbReference>
<sequence>MAPKELSELNFQLQELVDRGFVRPSVSPWGAPVLFVKKKDGTLRMCIDYRDLNKVTIKNKKLHFSTAFHPQTDGQSERTIQVLEDLLRLCVLDFSGSWEDHIPLIEFAYNNSFQSSIGMAPYEGQVSKLSPRYVGPFEILERIGKAAYKLMLSDSMPDVHNVFHVSTLRKWVSDSGKKVSADEVEIQENLTYKEEPELILAYDVRKLRSKQIPMVKVQWKHRTAREATWEKESDMRRLYPYLF</sequence>
<dbReference type="Proteomes" id="UP000233837">
    <property type="component" value="Unassembled WGS sequence"/>
</dbReference>
<name>A0A2I0V8P2_9ASPA</name>
<dbReference type="SUPFAM" id="SSF54160">
    <property type="entry name" value="Chromo domain-like"/>
    <property type="match status" value="1"/>
</dbReference>
<dbReference type="InterPro" id="IPR001584">
    <property type="entry name" value="Integrase_cat-core"/>
</dbReference>
<dbReference type="InterPro" id="IPR012337">
    <property type="entry name" value="RNaseH-like_sf"/>
</dbReference>
<gene>
    <name evidence="3" type="ORF">MA16_Dca025920</name>
</gene>
<evidence type="ECO:0000313" key="3">
    <source>
        <dbReference type="EMBL" id="PKU59780.1"/>
    </source>
</evidence>
<dbReference type="GO" id="GO:0015074">
    <property type="term" value="P:DNA integration"/>
    <property type="evidence" value="ECO:0007669"/>
    <property type="project" value="InterPro"/>
</dbReference>
<accession>A0A2I0V8P2</accession>
<dbReference type="PANTHER" id="PTHR46148">
    <property type="entry name" value="CHROMO DOMAIN-CONTAINING PROTEIN"/>
    <property type="match status" value="1"/>
</dbReference>
<dbReference type="PROSITE" id="PS50013">
    <property type="entry name" value="CHROMO_2"/>
    <property type="match status" value="1"/>
</dbReference>
<dbReference type="AlphaFoldDB" id="A0A2I0V8P2"/>
<keyword evidence="4" id="KW-1185">Reference proteome</keyword>
<evidence type="ECO:0000259" key="1">
    <source>
        <dbReference type="PROSITE" id="PS50013"/>
    </source>
</evidence>